<accession>A0A6P1CXF5</accession>
<keyword evidence="1" id="KW-0812">Transmembrane</keyword>
<comment type="caution">
    <text evidence="2">The sequence shown here is derived from an EMBL/GenBank/DDBJ whole genome shotgun (WGS) entry which is preliminary data.</text>
</comment>
<organism evidence="2 3">
    <name type="scientific">Nocardia cyriacigeorgica</name>
    <dbReference type="NCBI Taxonomy" id="135487"/>
    <lineage>
        <taxon>Bacteria</taxon>
        <taxon>Bacillati</taxon>
        <taxon>Actinomycetota</taxon>
        <taxon>Actinomycetes</taxon>
        <taxon>Mycobacteriales</taxon>
        <taxon>Nocardiaceae</taxon>
        <taxon>Nocardia</taxon>
    </lineage>
</organism>
<dbReference type="EMBL" id="JAAGVB010000073">
    <property type="protein sequence ID" value="NEW36373.1"/>
    <property type="molecule type" value="Genomic_DNA"/>
</dbReference>
<feature type="transmembrane region" description="Helical" evidence="1">
    <location>
        <begin position="34"/>
        <end position="57"/>
    </location>
</feature>
<evidence type="ECO:0000313" key="3">
    <source>
        <dbReference type="Proteomes" id="UP000471166"/>
    </source>
</evidence>
<evidence type="ECO:0000313" key="2">
    <source>
        <dbReference type="EMBL" id="NEW36373.1"/>
    </source>
</evidence>
<keyword evidence="1" id="KW-1133">Transmembrane helix</keyword>
<proteinExistence type="predicted"/>
<sequence>MSDHIPPRGLLDLILRLTQLIAMPDWNWAKTGQWVLIMSVLLAAIVLLPPIAGAVVHGDAFVDYWIR</sequence>
<dbReference type="Proteomes" id="UP000471166">
    <property type="component" value="Unassembled WGS sequence"/>
</dbReference>
<dbReference type="AlphaFoldDB" id="A0A6P1CXF5"/>
<dbReference type="RefSeq" id="WP_163847832.1">
    <property type="nucleotide sequence ID" value="NZ_JAAGVB010000073.1"/>
</dbReference>
<keyword evidence="1" id="KW-0472">Membrane</keyword>
<gene>
    <name evidence="2" type="ORF">GV791_27990</name>
</gene>
<protein>
    <submittedName>
        <fullName evidence="2">Uncharacterized protein</fullName>
    </submittedName>
</protein>
<name>A0A6P1CXF5_9NOCA</name>
<reference evidence="2 3" key="1">
    <citation type="submission" date="2020-01" db="EMBL/GenBank/DDBJ databases">
        <title>Genetics and antimicrobial susceptibilities of Nocardia species isolated from the soil; a comparison with species isolated from humans.</title>
        <authorList>
            <person name="Carrasco G."/>
            <person name="Monzon S."/>
            <person name="Sansegundo M."/>
            <person name="Garcia E."/>
            <person name="Garrido N."/>
            <person name="Medina M.J."/>
            <person name="Villalon P."/>
            <person name="Ramirez-Arocha A.C."/>
            <person name="Jimenez P."/>
            <person name="Cuesta I."/>
            <person name="Valdezate S."/>
        </authorList>
    </citation>
    <scope>NUCLEOTIDE SEQUENCE [LARGE SCALE GENOMIC DNA]</scope>
    <source>
        <strain evidence="2 3">CNM20110626</strain>
    </source>
</reference>
<evidence type="ECO:0000256" key="1">
    <source>
        <dbReference type="SAM" id="Phobius"/>
    </source>
</evidence>